<dbReference type="AlphaFoldDB" id="A0A1G7V702"/>
<sequence>MLMDYMKYLFAGFLMVCFSCSSEQENDLTFIGGRVVNPNSSYVTLEHNDEVIDTIPLDSNNNFGYEFAQEEESIYTFKHYPESQNIYLKPGDSAVLRVNTLEFDESLSFGGSSSAENNFLINMFLLNEHDNELILSYYKISPQRFIEKTDSIMSLRLKNFKSLKAESEFTAYFENIAESTIEYEHYDMRERYAFLMKKYIPSKFDEFPDYYFDYREAVNFNHPDLVSNFSYMRFLDNYLRNKSIEICETENRDCFDLNDHQNLKRRLNLVHDLFDNEYLKSNFFNRFIRREIVFSKTEEQLKETLALIDKFDLSALDKEELHQLTTIQSKYLVGKNLKDLSLRTPAMDTVQLYQISKAKPIVMYTWSALTFESKKNNLKKIKELREKYPELDFISINLDFQNLNLWRNALKRFNHPSQTEFQVVSDVPPNTYGFFKNYLNRVYVLDENYSLTNNSLSLFDPKLESHILEVLNR</sequence>
<dbReference type="Gene3D" id="3.40.30.10">
    <property type="entry name" value="Glutaredoxin"/>
    <property type="match status" value="1"/>
</dbReference>
<name>A0A1G7V702_9FLAO</name>
<gene>
    <name evidence="1" type="ORF">SAMN04488027_103121</name>
</gene>
<dbReference type="EMBL" id="FNCW01000003">
    <property type="protein sequence ID" value="SDG55546.1"/>
    <property type="molecule type" value="Genomic_DNA"/>
</dbReference>
<evidence type="ECO:0000313" key="2">
    <source>
        <dbReference type="Proteomes" id="UP000199296"/>
    </source>
</evidence>
<dbReference type="Proteomes" id="UP000199296">
    <property type="component" value="Unassembled WGS sequence"/>
</dbReference>
<evidence type="ECO:0000313" key="1">
    <source>
        <dbReference type="EMBL" id="SDG55546.1"/>
    </source>
</evidence>
<proteinExistence type="predicted"/>
<dbReference type="STRING" id="470826.SAMN04488027_103121"/>
<protein>
    <recommendedName>
        <fullName evidence="3">Thioredoxin domain-containing protein</fullName>
    </recommendedName>
</protein>
<organism evidence="1 2">
    <name type="scientific">Psychroflexus sediminis</name>
    <dbReference type="NCBI Taxonomy" id="470826"/>
    <lineage>
        <taxon>Bacteria</taxon>
        <taxon>Pseudomonadati</taxon>
        <taxon>Bacteroidota</taxon>
        <taxon>Flavobacteriia</taxon>
        <taxon>Flavobacteriales</taxon>
        <taxon>Flavobacteriaceae</taxon>
        <taxon>Psychroflexus</taxon>
    </lineage>
</organism>
<reference evidence="1 2" key="1">
    <citation type="submission" date="2016-10" db="EMBL/GenBank/DDBJ databases">
        <authorList>
            <person name="de Groot N.N."/>
        </authorList>
    </citation>
    <scope>NUCLEOTIDE SEQUENCE [LARGE SCALE GENOMIC DNA]</scope>
    <source>
        <strain evidence="1 2">DSM 19803</strain>
    </source>
</reference>
<evidence type="ECO:0008006" key="3">
    <source>
        <dbReference type="Google" id="ProtNLM"/>
    </source>
</evidence>
<accession>A0A1G7V702</accession>
<keyword evidence="2" id="KW-1185">Reference proteome</keyword>